<dbReference type="Proteomes" id="UP001139534">
    <property type="component" value="Unassembled WGS sequence"/>
</dbReference>
<dbReference type="InterPro" id="IPR024445">
    <property type="entry name" value="Tnp_ISXO2-like"/>
</dbReference>
<evidence type="ECO:0000313" key="2">
    <source>
        <dbReference type="EMBL" id="MCK8487069.1"/>
    </source>
</evidence>
<protein>
    <submittedName>
        <fullName evidence="2">IS1595 family transposase</fullName>
    </submittedName>
</protein>
<dbReference type="Pfam" id="PF12762">
    <property type="entry name" value="DDE_Tnp_IS1595"/>
    <property type="match status" value="1"/>
</dbReference>
<keyword evidence="3" id="KW-1185">Reference proteome</keyword>
<reference evidence="2" key="1">
    <citation type="submission" date="2022-04" db="EMBL/GenBank/DDBJ databases">
        <authorList>
            <person name="Seo M.-J."/>
        </authorList>
    </citation>
    <scope>NUCLEOTIDE SEQUENCE</scope>
    <source>
        <strain evidence="2">MBLB2552</strain>
    </source>
</reference>
<sequence>MAKHETMNLIQFQKRFVSDDACQDHLFSMKWPNGYVCEKCGHNQYYTTKTRKLNLYECKQCRYQATVTVGTVMEKTRTDLTKWFLAIFLVAHDKRGVSATMLSEELDITYKTAWLILHKIRKAMGKRDASYSLAGIVELDDAFFGAPTEGGKRGRGTEKATVLVGLSLNERGHPQYAKMEVIPDVKGSTLVKFANESIQPGSTINSDAYRSYRALAKEGFQHEPKEFNPVENPDHLQWLHTIISNVKAFLAGTYHGLGEKHLQAYLNEFCYRFNRRKFRGEGFNRLLSCCASARTITYSELVG</sequence>
<dbReference type="SMART" id="SM01126">
    <property type="entry name" value="DDE_Tnp_IS1595"/>
    <property type="match status" value="1"/>
</dbReference>
<proteinExistence type="predicted"/>
<dbReference type="Pfam" id="PF12760">
    <property type="entry name" value="Zn_ribbon_IS1595"/>
    <property type="match status" value="1"/>
</dbReference>
<organism evidence="2 3">
    <name type="scientific">Paenibacillus mellifer</name>
    <dbReference type="NCBI Taxonomy" id="2937794"/>
    <lineage>
        <taxon>Bacteria</taxon>
        <taxon>Bacillati</taxon>
        <taxon>Bacillota</taxon>
        <taxon>Bacilli</taxon>
        <taxon>Bacillales</taxon>
        <taxon>Paenibacillaceae</taxon>
        <taxon>Paenibacillus</taxon>
    </lineage>
</organism>
<dbReference type="InterPro" id="IPR024442">
    <property type="entry name" value="Transposase_Zn_ribbon"/>
</dbReference>
<evidence type="ECO:0000259" key="1">
    <source>
        <dbReference type="SMART" id="SM01126"/>
    </source>
</evidence>
<evidence type="ECO:0000313" key="3">
    <source>
        <dbReference type="Proteomes" id="UP001139534"/>
    </source>
</evidence>
<dbReference type="NCBIfam" id="NF033547">
    <property type="entry name" value="transpos_IS1595"/>
    <property type="match status" value="1"/>
</dbReference>
<comment type="caution">
    <text evidence="2">The sequence shown here is derived from an EMBL/GenBank/DDBJ whole genome shotgun (WGS) entry which is preliminary data.</text>
</comment>
<dbReference type="AlphaFoldDB" id="A0A9X2BNN8"/>
<dbReference type="EMBL" id="JALPRK010000005">
    <property type="protein sequence ID" value="MCK8487069.1"/>
    <property type="molecule type" value="Genomic_DNA"/>
</dbReference>
<feature type="domain" description="ISXO2-like transposase" evidence="1">
    <location>
        <begin position="132"/>
        <end position="274"/>
    </location>
</feature>
<gene>
    <name evidence="2" type="ORF">M0651_07800</name>
</gene>
<accession>A0A9X2BNN8</accession>
<name>A0A9X2BNN8_9BACL</name>
<dbReference type="RefSeq" id="WP_248551280.1">
    <property type="nucleotide sequence ID" value="NZ_JALPRK010000005.1"/>
</dbReference>